<proteinExistence type="inferred from homology"/>
<evidence type="ECO:0000256" key="9">
    <source>
        <dbReference type="ARBA" id="ARBA00023065"/>
    </source>
</evidence>
<dbReference type="InterPro" id="IPR010105">
    <property type="entry name" value="TonB_sidphr_rcpt"/>
</dbReference>
<evidence type="ECO:0000256" key="2">
    <source>
        <dbReference type="ARBA" id="ARBA00009810"/>
    </source>
</evidence>
<evidence type="ECO:0000256" key="7">
    <source>
        <dbReference type="ARBA" id="ARBA00022729"/>
    </source>
</evidence>
<dbReference type="Proteomes" id="UP000199119">
    <property type="component" value="Unassembled WGS sequence"/>
</dbReference>
<dbReference type="InterPro" id="IPR036942">
    <property type="entry name" value="Beta-barrel_TonB_sf"/>
</dbReference>
<feature type="chain" id="PRO_5011600674" evidence="16">
    <location>
        <begin position="32"/>
        <end position="817"/>
    </location>
</feature>
<organism evidence="18 19">
    <name type="scientific">Paracidovorax wautersii</name>
    <dbReference type="NCBI Taxonomy" id="1177982"/>
    <lineage>
        <taxon>Bacteria</taxon>
        <taxon>Pseudomonadati</taxon>
        <taxon>Pseudomonadota</taxon>
        <taxon>Betaproteobacteria</taxon>
        <taxon>Burkholderiales</taxon>
        <taxon>Comamonadaceae</taxon>
        <taxon>Paracidovorax</taxon>
    </lineage>
</organism>
<dbReference type="InterPro" id="IPR037066">
    <property type="entry name" value="Plug_dom_sf"/>
</dbReference>
<keyword evidence="19" id="KW-1185">Reference proteome</keyword>
<evidence type="ECO:0000256" key="5">
    <source>
        <dbReference type="ARBA" id="ARBA00022496"/>
    </source>
</evidence>
<dbReference type="InterPro" id="IPR011662">
    <property type="entry name" value="Secretin/TonB_short_N"/>
</dbReference>
<dbReference type="Pfam" id="PF00593">
    <property type="entry name" value="TonB_dep_Rec_b-barrel"/>
    <property type="match status" value="1"/>
</dbReference>
<evidence type="ECO:0000256" key="10">
    <source>
        <dbReference type="ARBA" id="ARBA00023077"/>
    </source>
</evidence>
<dbReference type="AlphaFoldDB" id="A0A1I2BMI5"/>
<evidence type="ECO:0000256" key="3">
    <source>
        <dbReference type="ARBA" id="ARBA00022448"/>
    </source>
</evidence>
<dbReference type="InterPro" id="IPR012910">
    <property type="entry name" value="Plug_dom"/>
</dbReference>
<accession>A0A1I2BMI5</accession>
<gene>
    <name evidence="18" type="ORF">SAMN04489711_10386</name>
</gene>
<keyword evidence="4 14" id="KW-1134">Transmembrane beta strand</keyword>
<evidence type="ECO:0000256" key="12">
    <source>
        <dbReference type="ARBA" id="ARBA00023170"/>
    </source>
</evidence>
<evidence type="ECO:0000256" key="16">
    <source>
        <dbReference type="SAM" id="SignalP"/>
    </source>
</evidence>
<dbReference type="InterPro" id="IPR000531">
    <property type="entry name" value="Beta-barrel_TonB"/>
</dbReference>
<dbReference type="Gene3D" id="3.55.50.30">
    <property type="match status" value="1"/>
</dbReference>
<protein>
    <submittedName>
        <fullName evidence="18">Iron complex outermembrane recepter protein</fullName>
    </submittedName>
</protein>
<evidence type="ECO:0000256" key="15">
    <source>
        <dbReference type="RuleBase" id="RU003357"/>
    </source>
</evidence>
<dbReference type="GO" id="GO:0015891">
    <property type="term" value="P:siderophore transport"/>
    <property type="evidence" value="ECO:0007669"/>
    <property type="project" value="InterPro"/>
</dbReference>
<keyword evidence="9" id="KW-0406">Ion transport</keyword>
<evidence type="ECO:0000256" key="4">
    <source>
        <dbReference type="ARBA" id="ARBA00022452"/>
    </source>
</evidence>
<keyword evidence="12" id="KW-0675">Receptor</keyword>
<dbReference type="NCBIfam" id="TIGR01783">
    <property type="entry name" value="TonB-siderophor"/>
    <property type="match status" value="1"/>
</dbReference>
<keyword evidence="11 14" id="KW-0472">Membrane</keyword>
<dbReference type="InterPro" id="IPR039426">
    <property type="entry name" value="TonB-dep_rcpt-like"/>
</dbReference>
<dbReference type="GO" id="GO:0015344">
    <property type="term" value="F:siderophore uptake transmembrane transporter activity"/>
    <property type="evidence" value="ECO:0007669"/>
    <property type="project" value="TreeGrafter"/>
</dbReference>
<keyword evidence="8" id="KW-0408">Iron</keyword>
<dbReference type="PROSITE" id="PS52016">
    <property type="entry name" value="TONB_DEPENDENT_REC_3"/>
    <property type="match status" value="1"/>
</dbReference>
<evidence type="ECO:0000256" key="14">
    <source>
        <dbReference type="PROSITE-ProRule" id="PRU01360"/>
    </source>
</evidence>
<dbReference type="PANTHER" id="PTHR32552">
    <property type="entry name" value="FERRICHROME IRON RECEPTOR-RELATED"/>
    <property type="match status" value="1"/>
</dbReference>
<dbReference type="Pfam" id="PF07660">
    <property type="entry name" value="STN"/>
    <property type="match status" value="1"/>
</dbReference>
<dbReference type="SUPFAM" id="SSF56935">
    <property type="entry name" value="Porins"/>
    <property type="match status" value="1"/>
</dbReference>
<keyword evidence="13 14" id="KW-0998">Cell outer membrane</keyword>
<dbReference type="Gene3D" id="2.170.130.10">
    <property type="entry name" value="TonB-dependent receptor, plug domain"/>
    <property type="match status" value="1"/>
</dbReference>
<dbReference type="FunFam" id="2.170.130.10:FF:000010">
    <property type="entry name" value="Ferripyoverdine receptor"/>
    <property type="match status" value="1"/>
</dbReference>
<dbReference type="CDD" id="cd01347">
    <property type="entry name" value="ligand_gated_channel"/>
    <property type="match status" value="1"/>
</dbReference>
<keyword evidence="10 15" id="KW-0798">TonB box</keyword>
<dbReference type="SMART" id="SM00965">
    <property type="entry name" value="STN"/>
    <property type="match status" value="1"/>
</dbReference>
<evidence type="ECO:0000256" key="6">
    <source>
        <dbReference type="ARBA" id="ARBA00022692"/>
    </source>
</evidence>
<name>A0A1I2BMI5_9BURK</name>
<dbReference type="EMBL" id="FONX01000003">
    <property type="protein sequence ID" value="SFE57381.1"/>
    <property type="molecule type" value="Genomic_DNA"/>
</dbReference>
<evidence type="ECO:0000259" key="17">
    <source>
        <dbReference type="SMART" id="SM00965"/>
    </source>
</evidence>
<evidence type="ECO:0000256" key="8">
    <source>
        <dbReference type="ARBA" id="ARBA00023004"/>
    </source>
</evidence>
<dbReference type="GO" id="GO:0009279">
    <property type="term" value="C:cell outer membrane"/>
    <property type="evidence" value="ECO:0007669"/>
    <property type="project" value="UniProtKB-SubCell"/>
</dbReference>
<keyword evidence="5" id="KW-0410">Iron transport</keyword>
<comment type="similarity">
    <text evidence="2 14 15">Belongs to the TonB-dependent receptor family.</text>
</comment>
<dbReference type="STRING" id="1177982.SAMN04489711_10386"/>
<reference evidence="19" key="1">
    <citation type="submission" date="2016-10" db="EMBL/GenBank/DDBJ databases">
        <authorList>
            <person name="Varghese N."/>
            <person name="Submissions S."/>
        </authorList>
    </citation>
    <scope>NUCLEOTIDE SEQUENCE [LARGE SCALE GENOMIC DNA]</scope>
    <source>
        <strain evidence="19">DSM 27981</strain>
    </source>
</reference>
<dbReference type="Pfam" id="PF07715">
    <property type="entry name" value="Plug"/>
    <property type="match status" value="1"/>
</dbReference>
<dbReference type="Gene3D" id="2.40.170.20">
    <property type="entry name" value="TonB-dependent receptor, beta-barrel domain"/>
    <property type="match status" value="1"/>
</dbReference>
<keyword evidence="6 14" id="KW-0812">Transmembrane</keyword>
<keyword evidence="3 14" id="KW-0813">Transport</keyword>
<keyword evidence="7 16" id="KW-0732">Signal</keyword>
<comment type="subcellular location">
    <subcellularLocation>
        <location evidence="1 14">Cell outer membrane</location>
        <topology evidence="1 14">Multi-pass membrane protein</topology>
    </subcellularLocation>
</comment>
<evidence type="ECO:0000256" key="1">
    <source>
        <dbReference type="ARBA" id="ARBA00004571"/>
    </source>
</evidence>
<feature type="domain" description="Secretin/TonB short N-terminal" evidence="17">
    <location>
        <begin position="63"/>
        <end position="114"/>
    </location>
</feature>
<evidence type="ECO:0000256" key="13">
    <source>
        <dbReference type="ARBA" id="ARBA00023237"/>
    </source>
</evidence>
<evidence type="ECO:0000313" key="18">
    <source>
        <dbReference type="EMBL" id="SFE57381.1"/>
    </source>
</evidence>
<feature type="signal peptide" evidence="16">
    <location>
        <begin position="1"/>
        <end position="31"/>
    </location>
</feature>
<evidence type="ECO:0000256" key="11">
    <source>
        <dbReference type="ARBA" id="ARBA00023136"/>
    </source>
</evidence>
<sequence>MRFSPRNRLLSAALSTAFGTVFVSWSGVAQAQPATQASAVFNIDVPAQSLASALNELSRQTGMQVFAAGDVVAGVRAPALSGHFTLQQALDRLLAGSGLVAARSGASQVTVQRQPAVSSDRATLPQVNVTAQGSADGTTEGSGSYTTRVTGAGTRMDLSLRETPQSVSVITRQQIEDQNLVSLNDVLRQTPGIVADRQDERVNYSSRGFDLSPMIDGIPTLAFSSVAGESSMISTAIYDRVEVVRGAAGLLNGVGTPGGSINLVRKRPTTEFSGYVSAGVGSWNRYDAETDLGGKLNESGTVRGRVVASHSDGDTFTDHKKQRNDVFFGIVEIDVTPSTTVALGYEYQKNAIKGANFGQTPLFYSDGSRTHLPVSFNSSAPWSHWDMATNRFFLNFEHRLNNGWRVKAEGAIVKNKRDRAGGDLWLYPSSFDSATQQGVLDRGDNPADGRNKSFDLYATGPFELFGRKHQASFGANVNRYTYSVYKNNSLPNNEDREEISLYNIAASQQPQFNYPILSFGEQTEQRAIYGSTRLRPTDSLSVIVGGRVTWYRNKGYSTDLTSGEAITSYSQPAREKGVFTPYFGVVYDVNKEFSVYASYTDIFQPNTAKGVDNNVLAPKRGHNVEVGVKGEHMDGRLNTSFAVFRTQEENLAVNIDGAEPLPDGTIPSRAVKGARSKGFEATVSGELTRGWQIMGGYTYHAKRDANDVLLNTPLPRRLLRISTSYRLPGEWSKLTIGGSVSYQSGIYYNEAYGLGTAMQGGITLLGLMARYDFTKQLSASLNIENLSDKRYYSGLGGYNGYTQGTPRNAWAKVTYKF</sequence>
<dbReference type="PANTHER" id="PTHR32552:SF74">
    <property type="entry name" value="HYDROXAMATE SIDEROPHORE RECEPTOR FHUE"/>
    <property type="match status" value="1"/>
</dbReference>
<dbReference type="GO" id="GO:0038023">
    <property type="term" value="F:signaling receptor activity"/>
    <property type="evidence" value="ECO:0007669"/>
    <property type="project" value="InterPro"/>
</dbReference>
<evidence type="ECO:0000313" key="19">
    <source>
        <dbReference type="Proteomes" id="UP000199119"/>
    </source>
</evidence>